<accession>A0AAV5IB93</accession>
<dbReference type="Proteomes" id="UP001054252">
    <property type="component" value="Unassembled WGS sequence"/>
</dbReference>
<dbReference type="EMBL" id="BPVZ01000012">
    <property type="protein sequence ID" value="GKU98403.1"/>
    <property type="molecule type" value="Genomic_DNA"/>
</dbReference>
<reference evidence="1 2" key="1">
    <citation type="journal article" date="2021" name="Commun. Biol.">
        <title>The genome of Shorea leprosula (Dipterocarpaceae) highlights the ecological relevance of drought in aseasonal tropical rainforests.</title>
        <authorList>
            <person name="Ng K.K.S."/>
            <person name="Kobayashi M.J."/>
            <person name="Fawcett J.A."/>
            <person name="Hatakeyama M."/>
            <person name="Paape T."/>
            <person name="Ng C.H."/>
            <person name="Ang C.C."/>
            <person name="Tnah L.H."/>
            <person name="Lee C.T."/>
            <person name="Nishiyama T."/>
            <person name="Sese J."/>
            <person name="O'Brien M.J."/>
            <person name="Copetti D."/>
            <person name="Mohd Noor M.I."/>
            <person name="Ong R.C."/>
            <person name="Putra M."/>
            <person name="Sireger I.Z."/>
            <person name="Indrioko S."/>
            <person name="Kosugi Y."/>
            <person name="Izuno A."/>
            <person name="Isagi Y."/>
            <person name="Lee S.L."/>
            <person name="Shimizu K.K."/>
        </authorList>
    </citation>
    <scope>NUCLEOTIDE SEQUENCE [LARGE SCALE GENOMIC DNA]</scope>
    <source>
        <strain evidence="1">214</strain>
    </source>
</reference>
<dbReference type="AlphaFoldDB" id="A0AAV5IB93"/>
<comment type="caution">
    <text evidence="1">The sequence shown here is derived from an EMBL/GenBank/DDBJ whole genome shotgun (WGS) entry which is preliminary data.</text>
</comment>
<evidence type="ECO:0000313" key="2">
    <source>
        <dbReference type="Proteomes" id="UP001054252"/>
    </source>
</evidence>
<keyword evidence="2" id="KW-1185">Reference proteome</keyword>
<name>A0AAV5IB93_9ROSI</name>
<evidence type="ECO:0000313" key="1">
    <source>
        <dbReference type="EMBL" id="GKU98403.1"/>
    </source>
</evidence>
<proteinExistence type="predicted"/>
<organism evidence="1 2">
    <name type="scientific">Rubroshorea leprosula</name>
    <dbReference type="NCBI Taxonomy" id="152421"/>
    <lineage>
        <taxon>Eukaryota</taxon>
        <taxon>Viridiplantae</taxon>
        <taxon>Streptophyta</taxon>
        <taxon>Embryophyta</taxon>
        <taxon>Tracheophyta</taxon>
        <taxon>Spermatophyta</taxon>
        <taxon>Magnoliopsida</taxon>
        <taxon>eudicotyledons</taxon>
        <taxon>Gunneridae</taxon>
        <taxon>Pentapetalae</taxon>
        <taxon>rosids</taxon>
        <taxon>malvids</taxon>
        <taxon>Malvales</taxon>
        <taxon>Dipterocarpaceae</taxon>
        <taxon>Rubroshorea</taxon>
    </lineage>
</organism>
<gene>
    <name evidence="1" type="ORF">SLEP1_g11412</name>
</gene>
<protein>
    <submittedName>
        <fullName evidence="1">Uncharacterized protein</fullName>
    </submittedName>
</protein>
<sequence length="83" mass="9207">MPACRGWVAAGGKGRDQRGFLPPPSSLIHHFSFPSHVRKTHPLLPPPFSSYQVARFGDTSAVHFLHLTRLDQLAGCRESRGCR</sequence>